<keyword evidence="3" id="KW-0560">Oxidoreductase</keyword>
<name>A0A949NDV4_9FIRM</name>
<feature type="domain" description="Enoyl reductase (ER)" evidence="5">
    <location>
        <begin position="8"/>
        <end position="344"/>
    </location>
</feature>
<dbReference type="AlphaFoldDB" id="A0A949NDV4"/>
<evidence type="ECO:0000313" key="6">
    <source>
        <dbReference type="EMBL" id="MBU9736396.1"/>
    </source>
</evidence>
<proteinExistence type="inferred from homology"/>
<dbReference type="SMART" id="SM00829">
    <property type="entry name" value="PKS_ER"/>
    <property type="match status" value="1"/>
</dbReference>
<dbReference type="SUPFAM" id="SSF50129">
    <property type="entry name" value="GroES-like"/>
    <property type="match status" value="1"/>
</dbReference>
<accession>A0A949NDV4</accession>
<dbReference type="Gene3D" id="3.40.50.720">
    <property type="entry name" value="NAD(P)-binding Rossmann-like Domain"/>
    <property type="match status" value="1"/>
</dbReference>
<evidence type="ECO:0000313" key="7">
    <source>
        <dbReference type="Proteomes" id="UP000712157"/>
    </source>
</evidence>
<evidence type="ECO:0000259" key="5">
    <source>
        <dbReference type="SMART" id="SM00829"/>
    </source>
</evidence>
<dbReference type="Pfam" id="PF00107">
    <property type="entry name" value="ADH_zinc_N"/>
    <property type="match status" value="1"/>
</dbReference>
<protein>
    <submittedName>
        <fullName evidence="6">Alcohol dehydrogenase catalytic domain-containing protein</fullName>
    </submittedName>
</protein>
<reference evidence="6" key="1">
    <citation type="submission" date="2021-06" db="EMBL/GenBank/DDBJ databases">
        <title>Description of novel taxa of the family Lachnospiraceae.</title>
        <authorList>
            <person name="Chaplin A.V."/>
            <person name="Sokolova S.R."/>
            <person name="Pikina A.P."/>
            <person name="Korzhanova M."/>
            <person name="Belova V."/>
            <person name="Korostin D."/>
            <person name="Efimov B.A."/>
        </authorList>
    </citation>
    <scope>NUCLEOTIDE SEQUENCE</scope>
    <source>
        <strain evidence="6">ASD5720</strain>
    </source>
</reference>
<evidence type="ECO:0000256" key="2">
    <source>
        <dbReference type="ARBA" id="ARBA00022833"/>
    </source>
</evidence>
<dbReference type="SUPFAM" id="SSF51735">
    <property type="entry name" value="NAD(P)-binding Rossmann-fold domains"/>
    <property type="match status" value="1"/>
</dbReference>
<dbReference type="InterPro" id="IPR013149">
    <property type="entry name" value="ADH-like_C"/>
</dbReference>
<dbReference type="EMBL" id="JAHQCW010000009">
    <property type="protein sequence ID" value="MBU9736396.1"/>
    <property type="molecule type" value="Genomic_DNA"/>
</dbReference>
<dbReference type="Gene3D" id="3.90.180.10">
    <property type="entry name" value="Medium-chain alcohol dehydrogenases, catalytic domain"/>
    <property type="match status" value="1"/>
</dbReference>
<dbReference type="InterPro" id="IPR011032">
    <property type="entry name" value="GroES-like_sf"/>
</dbReference>
<sequence length="346" mass="37128">MLAAKLFGPGQIRLVETGIPEIGDDEILIRTKAAAICGSDLRMIGNGYRGVDESHPLTLGHEISGIIEQTGALVSDYRKGMHVCVAPNYGCGICDMCVSGDTHLCAEYKAFGINIDGGFAEYVRVPAKVIRQGNLMVLGPEVSFGEAALLEPLSCVLNGQERLHIQPGDSVLVVGAGPIGLMHALLAGSYGAAKVYMRDLSETRMRQCEKVNPKISGIYGEDLKKEIMRLTDGRGVDVCIIACPSGKAQADSLELMAMNGRILFFGGLPSGNDLVNLPSNLIHYRQLSISGSTRANVRQYRMAARLLETGMLELAGMISAEYPLEEFAEAVEYAKSSAGLKTVIKF</sequence>
<comment type="cofactor">
    <cofactor evidence="4">
        <name>Zn(2+)</name>
        <dbReference type="ChEBI" id="CHEBI:29105"/>
    </cofactor>
</comment>
<dbReference type="GO" id="GO:0008270">
    <property type="term" value="F:zinc ion binding"/>
    <property type="evidence" value="ECO:0007669"/>
    <property type="project" value="InterPro"/>
</dbReference>
<evidence type="ECO:0000256" key="4">
    <source>
        <dbReference type="RuleBase" id="RU361277"/>
    </source>
</evidence>
<dbReference type="PANTHER" id="PTHR43401">
    <property type="entry name" value="L-THREONINE 3-DEHYDROGENASE"/>
    <property type="match status" value="1"/>
</dbReference>
<evidence type="ECO:0000256" key="3">
    <source>
        <dbReference type="ARBA" id="ARBA00023002"/>
    </source>
</evidence>
<dbReference type="InterPro" id="IPR050129">
    <property type="entry name" value="Zn_alcohol_dh"/>
</dbReference>
<dbReference type="GO" id="GO:0016491">
    <property type="term" value="F:oxidoreductase activity"/>
    <property type="evidence" value="ECO:0007669"/>
    <property type="project" value="UniProtKB-KW"/>
</dbReference>
<dbReference type="InterPro" id="IPR013154">
    <property type="entry name" value="ADH-like_N"/>
</dbReference>
<gene>
    <name evidence="6" type="ORF">KTH89_07600</name>
</gene>
<keyword evidence="7" id="KW-1185">Reference proteome</keyword>
<dbReference type="Proteomes" id="UP000712157">
    <property type="component" value="Unassembled WGS sequence"/>
</dbReference>
<dbReference type="RefSeq" id="WP_238721260.1">
    <property type="nucleotide sequence ID" value="NZ_JAHQCW010000009.1"/>
</dbReference>
<dbReference type="Pfam" id="PF08240">
    <property type="entry name" value="ADH_N"/>
    <property type="match status" value="1"/>
</dbReference>
<evidence type="ECO:0000256" key="1">
    <source>
        <dbReference type="ARBA" id="ARBA00022723"/>
    </source>
</evidence>
<dbReference type="InterPro" id="IPR020843">
    <property type="entry name" value="ER"/>
</dbReference>
<organism evidence="6 7">
    <name type="scientific">Diplocloster agilis</name>
    <dbReference type="NCBI Taxonomy" id="2850323"/>
    <lineage>
        <taxon>Bacteria</taxon>
        <taxon>Bacillati</taxon>
        <taxon>Bacillota</taxon>
        <taxon>Clostridia</taxon>
        <taxon>Lachnospirales</taxon>
        <taxon>Lachnospiraceae</taxon>
        <taxon>Diplocloster</taxon>
    </lineage>
</organism>
<keyword evidence="2 4" id="KW-0862">Zinc</keyword>
<keyword evidence="1 4" id="KW-0479">Metal-binding</keyword>
<dbReference type="InterPro" id="IPR036291">
    <property type="entry name" value="NAD(P)-bd_dom_sf"/>
</dbReference>
<dbReference type="PROSITE" id="PS00059">
    <property type="entry name" value="ADH_ZINC"/>
    <property type="match status" value="1"/>
</dbReference>
<comment type="caution">
    <text evidence="6">The sequence shown here is derived from an EMBL/GenBank/DDBJ whole genome shotgun (WGS) entry which is preliminary data.</text>
</comment>
<dbReference type="PANTHER" id="PTHR43401:SF2">
    <property type="entry name" value="L-THREONINE 3-DEHYDROGENASE"/>
    <property type="match status" value="1"/>
</dbReference>
<dbReference type="InterPro" id="IPR002328">
    <property type="entry name" value="ADH_Zn_CS"/>
</dbReference>
<comment type="similarity">
    <text evidence="4">Belongs to the zinc-containing alcohol dehydrogenase family.</text>
</comment>